<dbReference type="InterPro" id="IPR036388">
    <property type="entry name" value="WH-like_DNA-bd_sf"/>
</dbReference>
<evidence type="ECO:0000256" key="2">
    <source>
        <dbReference type="ARBA" id="ARBA00023125"/>
    </source>
</evidence>
<keyword evidence="2" id="KW-0238">DNA-binding</keyword>
<dbReference type="InterPro" id="IPR047640">
    <property type="entry name" value="RpiR-like"/>
</dbReference>
<evidence type="ECO:0000313" key="6">
    <source>
        <dbReference type="EMBL" id="GGE27929.1"/>
    </source>
</evidence>
<dbReference type="SUPFAM" id="SSF53697">
    <property type="entry name" value="SIS domain"/>
    <property type="match status" value="1"/>
</dbReference>
<evidence type="ECO:0000256" key="3">
    <source>
        <dbReference type="ARBA" id="ARBA00023163"/>
    </source>
</evidence>
<dbReference type="PROSITE" id="PS51071">
    <property type="entry name" value="HTH_RPIR"/>
    <property type="match status" value="1"/>
</dbReference>
<keyword evidence="1" id="KW-0805">Transcription regulation</keyword>
<evidence type="ECO:0000256" key="1">
    <source>
        <dbReference type="ARBA" id="ARBA00023015"/>
    </source>
</evidence>
<dbReference type="AlphaFoldDB" id="A0A8J2VDT4"/>
<dbReference type="GO" id="GO:1901135">
    <property type="term" value="P:carbohydrate derivative metabolic process"/>
    <property type="evidence" value="ECO:0007669"/>
    <property type="project" value="InterPro"/>
</dbReference>
<reference evidence="6" key="1">
    <citation type="journal article" date="2014" name="Int. J. Syst. Evol. Microbiol.">
        <title>Complete genome sequence of Corynebacterium casei LMG S-19264T (=DSM 44701T), isolated from a smear-ripened cheese.</title>
        <authorList>
            <consortium name="US DOE Joint Genome Institute (JGI-PGF)"/>
            <person name="Walter F."/>
            <person name="Albersmeier A."/>
            <person name="Kalinowski J."/>
            <person name="Ruckert C."/>
        </authorList>
    </citation>
    <scope>NUCLEOTIDE SEQUENCE</scope>
    <source>
        <strain evidence="6">CGMCC 1.15371</strain>
    </source>
</reference>
<keyword evidence="3" id="KW-0804">Transcription</keyword>
<dbReference type="PANTHER" id="PTHR30514:SF10">
    <property type="entry name" value="MURR_RPIR FAMILY TRANSCRIPTIONAL REGULATOR"/>
    <property type="match status" value="1"/>
</dbReference>
<dbReference type="Gene3D" id="1.10.10.10">
    <property type="entry name" value="Winged helix-like DNA-binding domain superfamily/Winged helix DNA-binding domain"/>
    <property type="match status" value="1"/>
</dbReference>
<dbReference type="GO" id="GO:0003700">
    <property type="term" value="F:DNA-binding transcription factor activity"/>
    <property type="evidence" value="ECO:0007669"/>
    <property type="project" value="InterPro"/>
</dbReference>
<dbReference type="InterPro" id="IPR000281">
    <property type="entry name" value="HTH_RpiR"/>
</dbReference>
<dbReference type="InterPro" id="IPR046348">
    <property type="entry name" value="SIS_dom_sf"/>
</dbReference>
<reference evidence="6" key="2">
    <citation type="submission" date="2020-09" db="EMBL/GenBank/DDBJ databases">
        <authorList>
            <person name="Sun Q."/>
            <person name="Zhou Y."/>
        </authorList>
    </citation>
    <scope>NUCLEOTIDE SEQUENCE</scope>
    <source>
        <strain evidence="6">CGMCC 1.15371</strain>
    </source>
</reference>
<dbReference type="SUPFAM" id="SSF46689">
    <property type="entry name" value="Homeodomain-like"/>
    <property type="match status" value="1"/>
</dbReference>
<name>A0A8J2VDT4_9BACL</name>
<feature type="domain" description="SIS" evidence="5">
    <location>
        <begin position="127"/>
        <end position="268"/>
    </location>
</feature>
<feature type="domain" description="HTH rpiR-type" evidence="4">
    <location>
        <begin position="7"/>
        <end position="83"/>
    </location>
</feature>
<evidence type="ECO:0000259" key="4">
    <source>
        <dbReference type="PROSITE" id="PS51071"/>
    </source>
</evidence>
<sequence length="289" mass="31861">MVMILEENIILQIKSKLNELSKTEKKLGEYILQHSVETVNDNTSELAKKAGVSPATIVRFCRSIGLSGFSQLKIRLYADSSSVDEGLYSDITSNEDVALIADKLVLRFNSSIAQTAKHLDTSHIEKISEIIDACTTIYVYGLGASHVVADDFTQKFSRIGKPVVNTLDHHLLSSALISADDHSLFVVISNSGETNEVIKLAEIAKQKKLYTIGISQNANSTLAQLVDFPVIHHGGEAVMLRSAATTSLVSQLFTIDVLYYAYVNKHSQKILKLLKDSKINIQTFFKENS</sequence>
<gene>
    <name evidence="6" type="ORF">GCM10011391_03030</name>
</gene>
<dbReference type="InterPro" id="IPR035472">
    <property type="entry name" value="RpiR-like_SIS"/>
</dbReference>
<dbReference type="InterPro" id="IPR009057">
    <property type="entry name" value="Homeodomain-like_sf"/>
</dbReference>
<protein>
    <submittedName>
        <fullName evidence="6">RpiR family transcriptional regulator</fullName>
    </submittedName>
</protein>
<evidence type="ECO:0000313" key="7">
    <source>
        <dbReference type="Proteomes" id="UP000628775"/>
    </source>
</evidence>
<dbReference type="Pfam" id="PF01380">
    <property type="entry name" value="SIS"/>
    <property type="match status" value="1"/>
</dbReference>
<comment type="caution">
    <text evidence="6">The sequence shown here is derived from an EMBL/GenBank/DDBJ whole genome shotgun (WGS) entry which is preliminary data.</text>
</comment>
<dbReference type="EMBL" id="BMIR01000001">
    <property type="protein sequence ID" value="GGE27929.1"/>
    <property type="molecule type" value="Genomic_DNA"/>
</dbReference>
<proteinExistence type="predicted"/>
<dbReference type="Proteomes" id="UP000628775">
    <property type="component" value="Unassembled WGS sequence"/>
</dbReference>
<dbReference type="CDD" id="cd05013">
    <property type="entry name" value="SIS_RpiR"/>
    <property type="match status" value="1"/>
</dbReference>
<dbReference type="Pfam" id="PF01418">
    <property type="entry name" value="HTH_6"/>
    <property type="match status" value="1"/>
</dbReference>
<dbReference type="PANTHER" id="PTHR30514">
    <property type="entry name" value="GLUCOKINASE"/>
    <property type="match status" value="1"/>
</dbReference>
<accession>A0A8J2VDT4</accession>
<dbReference type="Gene3D" id="3.40.50.10490">
    <property type="entry name" value="Glucose-6-phosphate isomerase like protein, domain 1"/>
    <property type="match status" value="1"/>
</dbReference>
<dbReference type="PROSITE" id="PS51464">
    <property type="entry name" value="SIS"/>
    <property type="match status" value="1"/>
</dbReference>
<dbReference type="GO" id="GO:0097367">
    <property type="term" value="F:carbohydrate derivative binding"/>
    <property type="evidence" value="ECO:0007669"/>
    <property type="project" value="InterPro"/>
</dbReference>
<dbReference type="GO" id="GO:0003677">
    <property type="term" value="F:DNA binding"/>
    <property type="evidence" value="ECO:0007669"/>
    <property type="project" value="UniProtKB-KW"/>
</dbReference>
<keyword evidence="7" id="KW-1185">Reference proteome</keyword>
<dbReference type="InterPro" id="IPR001347">
    <property type="entry name" value="SIS_dom"/>
</dbReference>
<organism evidence="6 7">
    <name type="scientific">Pullulanibacillus camelliae</name>
    <dbReference type="NCBI Taxonomy" id="1707096"/>
    <lineage>
        <taxon>Bacteria</taxon>
        <taxon>Bacillati</taxon>
        <taxon>Bacillota</taxon>
        <taxon>Bacilli</taxon>
        <taxon>Bacillales</taxon>
        <taxon>Sporolactobacillaceae</taxon>
        <taxon>Pullulanibacillus</taxon>
    </lineage>
</organism>
<evidence type="ECO:0000259" key="5">
    <source>
        <dbReference type="PROSITE" id="PS51464"/>
    </source>
</evidence>